<dbReference type="GO" id="GO:0004674">
    <property type="term" value="F:protein serine/threonine kinase activity"/>
    <property type="evidence" value="ECO:0007669"/>
    <property type="project" value="UniProtKB-UniRule"/>
</dbReference>
<evidence type="ECO:0000313" key="6">
    <source>
        <dbReference type="EMBL" id="MBB3064038.1"/>
    </source>
</evidence>
<evidence type="ECO:0000313" key="7">
    <source>
        <dbReference type="Proteomes" id="UP000581135"/>
    </source>
</evidence>
<organism evidence="6 7">
    <name type="scientific">Limibacillus halophilus</name>
    <dbReference type="NCBI Taxonomy" id="1579333"/>
    <lineage>
        <taxon>Bacteria</taxon>
        <taxon>Pseudomonadati</taxon>
        <taxon>Pseudomonadota</taxon>
        <taxon>Alphaproteobacteria</taxon>
        <taxon>Rhodospirillales</taxon>
        <taxon>Rhodovibrionaceae</taxon>
        <taxon>Limibacillus</taxon>
    </lineage>
</organism>
<feature type="binding site" evidence="5">
    <location>
        <begin position="152"/>
        <end position="159"/>
    </location>
    <ligand>
        <name>ADP</name>
        <dbReference type="ChEBI" id="CHEBI:456216"/>
    </ligand>
</feature>
<comment type="function">
    <text evidence="5">Bifunctional serine/threonine kinase and phosphorylase involved in the regulation of the pyruvate, phosphate dikinase (PPDK) by catalyzing its phosphorylation/dephosphorylation.</text>
</comment>
<keyword evidence="2 5" id="KW-0808">Transferase</keyword>
<dbReference type="EC" id="2.7.4.27" evidence="5"/>
<dbReference type="EMBL" id="JACHXA010000001">
    <property type="protein sequence ID" value="MBB3064038.1"/>
    <property type="molecule type" value="Genomic_DNA"/>
</dbReference>
<comment type="catalytic activity">
    <reaction evidence="5">
        <text>N(tele)-phospho-L-histidyl/L-threonyl-[pyruvate, phosphate dikinase] + ADP = N(tele)-phospho-L-histidyl/O-phospho-L-threonyl-[pyruvate, phosphate dikinase] + AMP + H(+)</text>
        <dbReference type="Rhea" id="RHEA:43692"/>
        <dbReference type="Rhea" id="RHEA-COMP:10650"/>
        <dbReference type="Rhea" id="RHEA-COMP:10651"/>
        <dbReference type="ChEBI" id="CHEBI:15378"/>
        <dbReference type="ChEBI" id="CHEBI:30013"/>
        <dbReference type="ChEBI" id="CHEBI:61977"/>
        <dbReference type="ChEBI" id="CHEBI:83586"/>
        <dbReference type="ChEBI" id="CHEBI:456215"/>
        <dbReference type="ChEBI" id="CHEBI:456216"/>
        <dbReference type="EC" id="2.7.11.32"/>
    </reaction>
</comment>
<dbReference type="Proteomes" id="UP000581135">
    <property type="component" value="Unassembled WGS sequence"/>
</dbReference>
<dbReference type="PANTHER" id="PTHR31756">
    <property type="entry name" value="PYRUVATE, PHOSPHATE DIKINASE REGULATORY PROTEIN 1, CHLOROPLASTIC"/>
    <property type="match status" value="1"/>
</dbReference>
<evidence type="ECO:0000256" key="5">
    <source>
        <dbReference type="HAMAP-Rule" id="MF_00921"/>
    </source>
</evidence>
<protein>
    <recommendedName>
        <fullName evidence="5">Putative pyruvate, phosphate dikinase regulatory protein</fullName>
        <shortName evidence="5">PPDK regulatory protein</shortName>
        <ecNumber evidence="5">2.7.11.32</ecNumber>
        <ecNumber evidence="5">2.7.4.27</ecNumber>
    </recommendedName>
</protein>
<dbReference type="GO" id="GO:0005524">
    <property type="term" value="F:ATP binding"/>
    <property type="evidence" value="ECO:0007669"/>
    <property type="project" value="InterPro"/>
</dbReference>
<keyword evidence="7" id="KW-1185">Reference proteome</keyword>
<comment type="caution">
    <text evidence="6">The sequence shown here is derived from an EMBL/GenBank/DDBJ whole genome shotgun (WGS) entry which is preliminary data.</text>
</comment>
<evidence type="ECO:0000256" key="2">
    <source>
        <dbReference type="ARBA" id="ARBA00022679"/>
    </source>
</evidence>
<dbReference type="GO" id="GO:0016776">
    <property type="term" value="F:phosphotransferase activity, phosphate group as acceptor"/>
    <property type="evidence" value="ECO:0007669"/>
    <property type="project" value="UniProtKB-UniRule"/>
</dbReference>
<evidence type="ECO:0000256" key="4">
    <source>
        <dbReference type="ARBA" id="ARBA00022777"/>
    </source>
</evidence>
<dbReference type="InterPro" id="IPR026565">
    <property type="entry name" value="PPDK_reg"/>
</dbReference>
<dbReference type="AlphaFoldDB" id="A0A839SPB3"/>
<evidence type="ECO:0000256" key="1">
    <source>
        <dbReference type="ARBA" id="ARBA00022527"/>
    </source>
</evidence>
<proteinExistence type="inferred from homology"/>
<reference evidence="6 7" key="1">
    <citation type="submission" date="2020-08" db="EMBL/GenBank/DDBJ databases">
        <title>Genomic Encyclopedia of Type Strains, Phase III (KMG-III): the genomes of soil and plant-associated and newly described type strains.</title>
        <authorList>
            <person name="Whitman W."/>
        </authorList>
    </citation>
    <scope>NUCLEOTIDE SEQUENCE [LARGE SCALE GENOMIC DNA]</scope>
    <source>
        <strain evidence="6 7">CECT 8803</strain>
    </source>
</reference>
<dbReference type="EC" id="2.7.11.32" evidence="5"/>
<gene>
    <name evidence="6" type="ORF">FHR98_000303</name>
</gene>
<dbReference type="NCBIfam" id="NF003742">
    <property type="entry name" value="PRK05339.1"/>
    <property type="match status" value="1"/>
</dbReference>
<dbReference type="PANTHER" id="PTHR31756:SF3">
    <property type="entry name" value="PYRUVATE, PHOSPHATE DIKINASE REGULATORY PROTEIN 1, CHLOROPLASTIC"/>
    <property type="match status" value="1"/>
</dbReference>
<dbReference type="GO" id="GO:0043531">
    <property type="term" value="F:ADP binding"/>
    <property type="evidence" value="ECO:0007669"/>
    <property type="project" value="UniProtKB-UniRule"/>
</dbReference>
<comment type="similarity">
    <text evidence="5">Belongs to the pyruvate, phosphate/water dikinase regulatory protein family. PDRP subfamily.</text>
</comment>
<keyword evidence="3 5" id="KW-0547">Nucleotide-binding</keyword>
<name>A0A839SPB3_9PROT</name>
<accession>A0A839SPB3</accession>
<keyword evidence="1 5" id="KW-0723">Serine/threonine-protein kinase</keyword>
<sequence>MKKNIVRHMHLVSDSTGETLNSVARACLVQFENVEPREHVWSLVRTKGQMEKVLLGIQDSPGPVLMTVLNDVLRQRLVEGCREMGVPCIPVLEPVIHTLGAYFGATISGRPGLQHALDAEYFDRIEAVNYALGHDDGQQSEKLAEADVILVGVSRTSKTPTCIYLANRGIRAANVPIVPGLPLPEPLFSLKKPLIVGLTKDPDRLVQVRRNRLRIDEDQDGESDYVDPEAVRQEVADARRLYNRQGWPIIDVSRRSIEETAAAILSLLAKHREVDAS</sequence>
<dbReference type="InterPro" id="IPR005177">
    <property type="entry name" value="Kinase-pyrophosphorylase"/>
</dbReference>
<dbReference type="Pfam" id="PF03618">
    <property type="entry name" value="Kinase-PPPase"/>
    <property type="match status" value="1"/>
</dbReference>
<evidence type="ECO:0000256" key="3">
    <source>
        <dbReference type="ARBA" id="ARBA00022741"/>
    </source>
</evidence>
<keyword evidence="4 5" id="KW-0418">Kinase</keyword>
<comment type="catalytic activity">
    <reaction evidence="5">
        <text>N(tele)-phospho-L-histidyl/O-phospho-L-threonyl-[pyruvate, phosphate dikinase] + phosphate + H(+) = N(tele)-phospho-L-histidyl/L-threonyl-[pyruvate, phosphate dikinase] + diphosphate</text>
        <dbReference type="Rhea" id="RHEA:43696"/>
        <dbReference type="Rhea" id="RHEA-COMP:10650"/>
        <dbReference type="Rhea" id="RHEA-COMP:10651"/>
        <dbReference type="ChEBI" id="CHEBI:15378"/>
        <dbReference type="ChEBI" id="CHEBI:30013"/>
        <dbReference type="ChEBI" id="CHEBI:33019"/>
        <dbReference type="ChEBI" id="CHEBI:43474"/>
        <dbReference type="ChEBI" id="CHEBI:61977"/>
        <dbReference type="ChEBI" id="CHEBI:83586"/>
        <dbReference type="EC" id="2.7.4.27"/>
    </reaction>
</comment>
<dbReference type="RefSeq" id="WP_183414856.1">
    <property type="nucleotide sequence ID" value="NZ_JACHXA010000001.1"/>
</dbReference>
<dbReference type="HAMAP" id="MF_00921">
    <property type="entry name" value="PDRP"/>
    <property type="match status" value="1"/>
</dbReference>